<evidence type="ECO:0000259" key="4">
    <source>
        <dbReference type="Pfam" id="PF19290"/>
    </source>
</evidence>
<dbReference type="Gene3D" id="3.30.2290.10">
    <property type="entry name" value="PmbA/TldD superfamily"/>
    <property type="match status" value="1"/>
</dbReference>
<name>A0AAJ5X3V0_9SPHN</name>
<dbReference type="PANTHER" id="PTHR43421">
    <property type="entry name" value="METALLOPROTEASE PMBA"/>
    <property type="match status" value="1"/>
</dbReference>
<reference evidence="5" key="1">
    <citation type="submission" date="2023-03" db="EMBL/GenBank/DDBJ databases">
        <title>Andean soil-derived lignocellulolytic bacterial consortium as a source of novel taxa and putative plastic-active enzymes.</title>
        <authorList>
            <person name="Diaz-Garcia L."/>
            <person name="Chuvochina M."/>
            <person name="Feuerriegel G."/>
            <person name="Bunk B."/>
            <person name="Sproer C."/>
            <person name="Streit W.R."/>
            <person name="Rodriguez L.M."/>
            <person name="Overmann J."/>
            <person name="Jimenez D.J."/>
        </authorList>
    </citation>
    <scope>NUCLEOTIDE SEQUENCE</scope>
    <source>
        <strain evidence="5">MAG 26</strain>
    </source>
</reference>
<dbReference type="InterPro" id="IPR035068">
    <property type="entry name" value="TldD/PmbA_N"/>
</dbReference>
<organism evidence="5 6">
    <name type="scientific">Candidatus Andeanibacterium colombiense</name>
    <dbReference type="NCBI Taxonomy" id="3121345"/>
    <lineage>
        <taxon>Bacteria</taxon>
        <taxon>Pseudomonadati</taxon>
        <taxon>Pseudomonadota</taxon>
        <taxon>Alphaproteobacteria</taxon>
        <taxon>Sphingomonadales</taxon>
        <taxon>Sphingomonadaceae</taxon>
        <taxon>Candidatus Andeanibacterium</taxon>
    </lineage>
</organism>
<dbReference type="InterPro" id="IPR036059">
    <property type="entry name" value="TldD/PmbA_sf"/>
</dbReference>
<evidence type="ECO:0000259" key="2">
    <source>
        <dbReference type="Pfam" id="PF01523"/>
    </source>
</evidence>
<sequence>MNTQILPRRADILDENLLEDIKGRILARGASEAVVSASRSRSFGASVRNGEFQDVGHDEGEDMTLKAFVGKRSASVSSNDLSARSIETLVDRVVSMAELASEDPFAGLPPTELLLPDTDDAVLDKVDPREPTLAELEAAAFELERCTMAVPGAADSQGANAGWRTGESRLVASNGLSLRSRGTKWNTGVGLIAGKGDVREVGGFGHVARWHEDLLPLEEIGRRAGESAVEKLGSRKIDSCVAPVIFDRQVSFTIIGSFLKAISGGSIYYKQTFLEDPVGKALFPENFSLIENPMIPRSIGSRVVDNDGMKPFAGAIVDRGVVRTQLIGYYDGKKLDRPSTGHSGGTSVLTVPAGELDRAAMMREAGRGLIVKGIMGSSGNAYTGDFSMGVSGLWFEGGEIAYPVSEITIAGNFKELFGDLVVGSDLEYLGGSHAPSIMVRPLAIGGK</sequence>
<dbReference type="AlphaFoldDB" id="A0AAJ5X3V0"/>
<dbReference type="GO" id="GO:0005829">
    <property type="term" value="C:cytosol"/>
    <property type="evidence" value="ECO:0007669"/>
    <property type="project" value="TreeGrafter"/>
</dbReference>
<dbReference type="EMBL" id="CP119316">
    <property type="protein sequence ID" value="WEK45136.1"/>
    <property type="molecule type" value="Genomic_DNA"/>
</dbReference>
<protein>
    <submittedName>
        <fullName evidence="5">Metallopeptidase TldD-related protein</fullName>
    </submittedName>
</protein>
<dbReference type="InterPro" id="IPR045570">
    <property type="entry name" value="Metalloprtase-TldD/E_cen_dom"/>
</dbReference>
<dbReference type="KEGG" id="acob:P0Y56_08805"/>
<evidence type="ECO:0000256" key="1">
    <source>
        <dbReference type="ARBA" id="ARBA00005836"/>
    </source>
</evidence>
<dbReference type="Pfam" id="PF19290">
    <property type="entry name" value="PmbA_TldD_2nd"/>
    <property type="match status" value="1"/>
</dbReference>
<accession>A0AAJ5X3V0</accession>
<dbReference type="InterPro" id="IPR047657">
    <property type="entry name" value="PmbA"/>
</dbReference>
<dbReference type="Pfam" id="PF19289">
    <property type="entry name" value="PmbA_TldD_3rd"/>
    <property type="match status" value="1"/>
</dbReference>
<dbReference type="InterPro" id="IPR045569">
    <property type="entry name" value="Metalloprtase-TldD/E_C"/>
</dbReference>
<feature type="domain" description="Metalloprotease TldD/E C-terminal" evidence="3">
    <location>
        <begin position="241"/>
        <end position="446"/>
    </location>
</feature>
<dbReference type="GO" id="GO:0006508">
    <property type="term" value="P:proteolysis"/>
    <property type="evidence" value="ECO:0007669"/>
    <property type="project" value="InterPro"/>
</dbReference>
<dbReference type="GO" id="GO:0008237">
    <property type="term" value="F:metallopeptidase activity"/>
    <property type="evidence" value="ECO:0007669"/>
    <property type="project" value="InterPro"/>
</dbReference>
<evidence type="ECO:0000313" key="6">
    <source>
        <dbReference type="Proteomes" id="UP001218362"/>
    </source>
</evidence>
<dbReference type="SUPFAM" id="SSF111283">
    <property type="entry name" value="Putative modulator of DNA gyrase, PmbA/TldD"/>
    <property type="match status" value="1"/>
</dbReference>
<evidence type="ECO:0000259" key="3">
    <source>
        <dbReference type="Pfam" id="PF19289"/>
    </source>
</evidence>
<dbReference type="PANTHER" id="PTHR43421:SF1">
    <property type="entry name" value="METALLOPROTEASE PMBA"/>
    <property type="match status" value="1"/>
</dbReference>
<evidence type="ECO:0000313" key="5">
    <source>
        <dbReference type="EMBL" id="WEK45136.1"/>
    </source>
</evidence>
<proteinExistence type="inferred from homology"/>
<gene>
    <name evidence="5" type="ORF">P0Y56_08805</name>
</gene>
<feature type="domain" description="Metalloprotease TldD/E central" evidence="4">
    <location>
        <begin position="128"/>
        <end position="232"/>
    </location>
</feature>
<comment type="similarity">
    <text evidence="1">Belongs to the peptidase U62 family.</text>
</comment>
<feature type="domain" description="Metalloprotease TldD/E N-terminal" evidence="2">
    <location>
        <begin position="33"/>
        <end position="97"/>
    </location>
</feature>
<dbReference type="Proteomes" id="UP001218362">
    <property type="component" value="Chromosome"/>
</dbReference>
<dbReference type="Pfam" id="PF01523">
    <property type="entry name" value="PmbA_TldD_1st"/>
    <property type="match status" value="1"/>
</dbReference>
<dbReference type="InterPro" id="IPR002510">
    <property type="entry name" value="Metalloprtase-TldD/E_N"/>
</dbReference>